<dbReference type="EMBL" id="PZQS01000006">
    <property type="protein sequence ID" value="PVD28138.1"/>
    <property type="molecule type" value="Genomic_DNA"/>
</dbReference>
<dbReference type="Pfam" id="PF03067">
    <property type="entry name" value="LPMO_10"/>
    <property type="match status" value="1"/>
</dbReference>
<name>A0A2T7P401_POMCA</name>
<reference evidence="3 4" key="1">
    <citation type="submission" date="2018-04" db="EMBL/GenBank/DDBJ databases">
        <title>The genome of golden apple snail Pomacea canaliculata provides insight into stress tolerance and invasive adaptation.</title>
        <authorList>
            <person name="Liu C."/>
            <person name="Liu B."/>
            <person name="Ren Y."/>
            <person name="Zhang Y."/>
            <person name="Wang H."/>
            <person name="Li S."/>
            <person name="Jiang F."/>
            <person name="Yin L."/>
            <person name="Zhang G."/>
            <person name="Qian W."/>
            <person name="Fan W."/>
        </authorList>
    </citation>
    <scope>NUCLEOTIDE SEQUENCE [LARGE SCALE GENOMIC DNA]</scope>
    <source>
        <strain evidence="3">SZHN2017</strain>
        <tissue evidence="3">Muscle</tissue>
    </source>
</reference>
<proteinExistence type="predicted"/>
<feature type="domain" description="Chitin-binding type-4" evidence="2">
    <location>
        <begin position="25"/>
        <end position="213"/>
    </location>
</feature>
<keyword evidence="4" id="KW-1185">Reference proteome</keyword>
<evidence type="ECO:0000313" key="4">
    <source>
        <dbReference type="Proteomes" id="UP000245119"/>
    </source>
</evidence>
<dbReference type="STRING" id="400727.A0A2T7P401"/>
<dbReference type="AlphaFoldDB" id="A0A2T7P401"/>
<dbReference type="Proteomes" id="UP000245119">
    <property type="component" value="Linkage Group LG6"/>
</dbReference>
<evidence type="ECO:0000256" key="1">
    <source>
        <dbReference type="SAM" id="SignalP"/>
    </source>
</evidence>
<gene>
    <name evidence="3" type="ORF">C0Q70_10723</name>
</gene>
<sequence length="292" mass="31623">MTDRTTMMTMTLVLSLFAVPVVDGHGRLIDPPARGSAWRFGFNTPINYNDNEMSCGGLNHQWYILQGKCGVCGDRWDANPRPHEVGGTYATGTIVRTYTQGQTIQVTVQITSNHLGWFEFRICPVSDPTVEVTLECLDTHLLPLASNGQTRYKIDRDSRNYVVDLVLPSDLVCDHCVFQWKYHTGNSWGRDPDGVECVGCGAVQEEFYGCADIAVLANDSSPPPSAAASTDAPQIKLVTTAAPSTSMAGVVTEGQGQQCRAVGVWRSVAGMNSWCATNCGAGYCPSSHCRCG</sequence>
<keyword evidence="1" id="KW-0732">Signal</keyword>
<organism evidence="3 4">
    <name type="scientific">Pomacea canaliculata</name>
    <name type="common">Golden apple snail</name>
    <dbReference type="NCBI Taxonomy" id="400727"/>
    <lineage>
        <taxon>Eukaryota</taxon>
        <taxon>Metazoa</taxon>
        <taxon>Spiralia</taxon>
        <taxon>Lophotrochozoa</taxon>
        <taxon>Mollusca</taxon>
        <taxon>Gastropoda</taxon>
        <taxon>Caenogastropoda</taxon>
        <taxon>Architaenioglossa</taxon>
        <taxon>Ampullarioidea</taxon>
        <taxon>Ampullariidae</taxon>
        <taxon>Pomacea</taxon>
    </lineage>
</organism>
<comment type="caution">
    <text evidence="3">The sequence shown here is derived from an EMBL/GenBank/DDBJ whole genome shotgun (WGS) entry which is preliminary data.</text>
</comment>
<accession>A0A2T7P401</accession>
<dbReference type="OMA" id="YNISSWE"/>
<dbReference type="InterPro" id="IPR004302">
    <property type="entry name" value="Cellulose/chitin-bd_N"/>
</dbReference>
<dbReference type="PANTHER" id="PTHR21113:SF4">
    <property type="entry name" value="CHITIN-BINDING TYPE-4 DOMAIN-CONTAINING PROTEIN"/>
    <property type="match status" value="1"/>
</dbReference>
<protein>
    <recommendedName>
        <fullName evidence="2">Chitin-binding type-4 domain-containing protein</fullName>
    </recommendedName>
</protein>
<dbReference type="OrthoDB" id="64893at2759"/>
<evidence type="ECO:0000259" key="2">
    <source>
        <dbReference type="Pfam" id="PF03067"/>
    </source>
</evidence>
<feature type="signal peptide" evidence="1">
    <location>
        <begin position="1"/>
        <end position="24"/>
    </location>
</feature>
<feature type="chain" id="PRO_5015433712" description="Chitin-binding type-4 domain-containing protein" evidence="1">
    <location>
        <begin position="25"/>
        <end position="292"/>
    </location>
</feature>
<evidence type="ECO:0000313" key="3">
    <source>
        <dbReference type="EMBL" id="PVD28138.1"/>
    </source>
</evidence>
<dbReference type="PANTHER" id="PTHR21113">
    <property type="entry name" value="AGAP001705-PA"/>
    <property type="match status" value="1"/>
</dbReference>